<dbReference type="InterPro" id="IPR033910">
    <property type="entry name" value="GluRS_core"/>
</dbReference>
<evidence type="ECO:0000259" key="17">
    <source>
        <dbReference type="Pfam" id="PF00749"/>
    </source>
</evidence>
<evidence type="ECO:0000256" key="12">
    <source>
        <dbReference type="ARBA" id="ARBA00044313"/>
    </source>
</evidence>
<keyword evidence="4 16" id="KW-0547">Nucleotide-binding</keyword>
<evidence type="ECO:0000256" key="9">
    <source>
        <dbReference type="ARBA" id="ARBA00044054"/>
    </source>
</evidence>
<proteinExistence type="inferred from homology"/>
<evidence type="ECO:0000256" key="4">
    <source>
        <dbReference type="ARBA" id="ARBA00022741"/>
    </source>
</evidence>
<dbReference type="SUPFAM" id="SSF48163">
    <property type="entry name" value="An anticodon-binding domain of class I aminoacyl-tRNA synthetases"/>
    <property type="match status" value="1"/>
</dbReference>
<comment type="similarity">
    <text evidence="1">Belongs to the class-I aminoacyl-tRNA synthetase family. Glutamate--tRNA ligase type 1 subfamily.</text>
</comment>
<dbReference type="PROSITE" id="PS00178">
    <property type="entry name" value="AA_TRNA_LIGASE_I"/>
    <property type="match status" value="1"/>
</dbReference>
<evidence type="ECO:0000256" key="8">
    <source>
        <dbReference type="ARBA" id="ARBA00030865"/>
    </source>
</evidence>
<dbReference type="InterPro" id="IPR014729">
    <property type="entry name" value="Rossmann-like_a/b/a_fold"/>
</dbReference>
<dbReference type="Pfam" id="PF19269">
    <property type="entry name" value="Anticodon_2"/>
    <property type="match status" value="1"/>
</dbReference>
<dbReference type="PANTHER" id="PTHR43311">
    <property type="entry name" value="GLUTAMATE--TRNA LIGASE"/>
    <property type="match status" value="1"/>
</dbReference>
<comment type="catalytic activity">
    <reaction evidence="14">
        <text>tRNA(Glx) + L-glutamate + ATP = L-glutamyl-tRNA(Glx) + AMP + diphosphate</text>
        <dbReference type="Rhea" id="RHEA:18397"/>
        <dbReference type="Rhea" id="RHEA-COMP:9713"/>
        <dbReference type="Rhea" id="RHEA-COMP:9716"/>
        <dbReference type="ChEBI" id="CHEBI:29985"/>
        <dbReference type="ChEBI" id="CHEBI:30616"/>
        <dbReference type="ChEBI" id="CHEBI:33019"/>
        <dbReference type="ChEBI" id="CHEBI:78442"/>
        <dbReference type="ChEBI" id="CHEBI:78520"/>
        <dbReference type="ChEBI" id="CHEBI:456215"/>
        <dbReference type="EC" id="6.1.1.24"/>
    </reaction>
    <physiologicalReaction direction="left-to-right" evidence="14">
        <dbReference type="Rhea" id="RHEA:18398"/>
    </physiologicalReaction>
</comment>
<evidence type="ECO:0000259" key="18">
    <source>
        <dbReference type="Pfam" id="PF19269"/>
    </source>
</evidence>
<evidence type="ECO:0000256" key="1">
    <source>
        <dbReference type="ARBA" id="ARBA00007894"/>
    </source>
</evidence>
<evidence type="ECO:0000256" key="15">
    <source>
        <dbReference type="ARBA" id="ARBA00047689"/>
    </source>
</evidence>
<comment type="catalytic activity">
    <reaction evidence="13">
        <text>tRNA(Glu) + L-glutamate + ATP = L-glutamyl-tRNA(Glu) + AMP + diphosphate</text>
        <dbReference type="Rhea" id="RHEA:23540"/>
        <dbReference type="Rhea" id="RHEA-COMP:9663"/>
        <dbReference type="Rhea" id="RHEA-COMP:9680"/>
        <dbReference type="ChEBI" id="CHEBI:29985"/>
        <dbReference type="ChEBI" id="CHEBI:30616"/>
        <dbReference type="ChEBI" id="CHEBI:33019"/>
        <dbReference type="ChEBI" id="CHEBI:78442"/>
        <dbReference type="ChEBI" id="CHEBI:78520"/>
        <dbReference type="ChEBI" id="CHEBI:456215"/>
        <dbReference type="EC" id="6.1.1.17"/>
    </reaction>
    <physiologicalReaction direction="left-to-right" evidence="13">
        <dbReference type="Rhea" id="RHEA:23541"/>
    </physiologicalReaction>
</comment>
<sequence>MVGVGRLHSILRFYSSARRRVRTRFAPSPTGLLHIGGLRTALVNYILARKHGGEFVLRIEDTDQSRCFPGALKEITDCLEWAGLSPDEGPTSGGPFGPYIQSERSEIYRKYADHLLQIGRAYHCFCSQKRLDILKSEQRRRGETVRYDGRCRHLSAREVESKLSQNAPHVLRFKVMVHSAGHSLFCDADVIGYMQQPSCTVFDDIVFGQITFQNVEDEGDPVRSLCKPIIMKSDGLPVYHFANIVDDHLMEISHVIRGSEWLTSVPKHLQLYAAFDWQPPQFAHLPLMLSSSGRKFSKRLADQEEVGFVANLRSAGYLPSALLTWLSATGGLFSCPSLDAASPTSSTVWSPDRRIDEMLDSFDLSALNRHHARVDPELLQVCGRSHFDRLVDEASKVTWHSSATASSSYLVNYLREYFSSPRRCSATTEPLMDLLNDEERLLEVLVLLKGRVCRLSDLTSTFGFLWHPPHLTQAVASSAAELRGALLKTAELLDSTKLVTDDQLKELLETTLKLTSMPKAQFLKHLRLCLTGCEKDQNALLRTGIVVRKL</sequence>
<evidence type="ECO:0000256" key="13">
    <source>
        <dbReference type="ARBA" id="ARBA00047366"/>
    </source>
</evidence>
<dbReference type="EC" id="6.1.1.17" evidence="2"/>
<dbReference type="PRINTS" id="PR00987">
    <property type="entry name" value="TRNASYNTHGLU"/>
</dbReference>
<feature type="domain" description="Glutamyl/glutaminyl-tRNA synthetase class Ib catalytic" evidence="17">
    <location>
        <begin position="21"/>
        <end position="329"/>
    </location>
</feature>
<dbReference type="InterPro" id="IPR000924">
    <property type="entry name" value="Glu/Gln-tRNA-synth"/>
</dbReference>
<dbReference type="GO" id="GO:0008270">
    <property type="term" value="F:zinc ion binding"/>
    <property type="evidence" value="ECO:0007669"/>
    <property type="project" value="InterPro"/>
</dbReference>
<evidence type="ECO:0000256" key="7">
    <source>
        <dbReference type="ARBA" id="ARBA00023146"/>
    </source>
</evidence>
<dbReference type="GO" id="GO:0004818">
    <property type="term" value="F:glutamate-tRNA ligase activity"/>
    <property type="evidence" value="ECO:0007669"/>
    <property type="project" value="UniProtKB-EC"/>
</dbReference>
<evidence type="ECO:0000313" key="20">
    <source>
        <dbReference type="Proteomes" id="UP000267029"/>
    </source>
</evidence>
<dbReference type="PANTHER" id="PTHR43311:SF2">
    <property type="entry name" value="GLUTAMATE--TRNA LIGASE, MITOCHONDRIAL-RELATED"/>
    <property type="match status" value="1"/>
</dbReference>
<dbReference type="GO" id="GO:0050561">
    <property type="term" value="F:glutamate-tRNA(Gln) ligase activity"/>
    <property type="evidence" value="ECO:0007669"/>
    <property type="project" value="UniProtKB-EC"/>
</dbReference>
<dbReference type="GO" id="GO:0006424">
    <property type="term" value="P:glutamyl-tRNA aminoacylation"/>
    <property type="evidence" value="ECO:0007669"/>
    <property type="project" value="InterPro"/>
</dbReference>
<dbReference type="Pfam" id="PF00749">
    <property type="entry name" value="tRNA-synt_1c"/>
    <property type="match status" value="1"/>
</dbReference>
<evidence type="ECO:0000256" key="10">
    <source>
        <dbReference type="ARBA" id="ARBA00044142"/>
    </source>
</evidence>
<keyword evidence="6 16" id="KW-0648">Protein biosynthesis</keyword>
<dbReference type="EC" id="6.1.1.24" evidence="9"/>
<dbReference type="EMBL" id="UXSR01005434">
    <property type="protein sequence ID" value="VDD81973.1"/>
    <property type="molecule type" value="Genomic_DNA"/>
</dbReference>
<dbReference type="GO" id="GO:0000049">
    <property type="term" value="F:tRNA binding"/>
    <property type="evidence" value="ECO:0007669"/>
    <property type="project" value="InterPro"/>
</dbReference>
<evidence type="ECO:0000256" key="3">
    <source>
        <dbReference type="ARBA" id="ARBA00022598"/>
    </source>
</evidence>
<feature type="domain" description="Aminoacyl-tRNA synthetase class I anticodon-binding" evidence="18">
    <location>
        <begin position="431"/>
        <end position="532"/>
    </location>
</feature>
<keyword evidence="5 16" id="KW-0067">ATP-binding</keyword>
<comment type="catalytic activity">
    <reaction evidence="15">
        <text>tRNA(Gln) + L-glutamate + ATP = L-glutamyl-tRNA(Gln) + AMP + diphosphate</text>
        <dbReference type="Rhea" id="RHEA:64612"/>
        <dbReference type="Rhea" id="RHEA-COMP:9662"/>
        <dbReference type="Rhea" id="RHEA-COMP:9684"/>
        <dbReference type="ChEBI" id="CHEBI:29985"/>
        <dbReference type="ChEBI" id="CHEBI:30616"/>
        <dbReference type="ChEBI" id="CHEBI:33019"/>
        <dbReference type="ChEBI" id="CHEBI:78442"/>
        <dbReference type="ChEBI" id="CHEBI:78520"/>
        <dbReference type="ChEBI" id="CHEBI:456215"/>
    </reaction>
    <physiologicalReaction direction="left-to-right" evidence="15">
        <dbReference type="Rhea" id="RHEA:64613"/>
    </physiologicalReaction>
</comment>
<dbReference type="Gene3D" id="3.40.50.620">
    <property type="entry name" value="HUPs"/>
    <property type="match status" value="1"/>
</dbReference>
<dbReference type="InterPro" id="IPR020058">
    <property type="entry name" value="Glu/Gln-tRNA-synth_Ib_cat-dom"/>
</dbReference>
<dbReference type="InterPro" id="IPR049940">
    <property type="entry name" value="GluQ/Sye"/>
</dbReference>
<organism evidence="19 20">
    <name type="scientific">Mesocestoides corti</name>
    <name type="common">Flatworm</name>
    <dbReference type="NCBI Taxonomy" id="53468"/>
    <lineage>
        <taxon>Eukaryota</taxon>
        <taxon>Metazoa</taxon>
        <taxon>Spiralia</taxon>
        <taxon>Lophotrochozoa</taxon>
        <taxon>Platyhelminthes</taxon>
        <taxon>Cestoda</taxon>
        <taxon>Eucestoda</taxon>
        <taxon>Cyclophyllidea</taxon>
        <taxon>Mesocestoididae</taxon>
        <taxon>Mesocestoides</taxon>
    </lineage>
</organism>
<evidence type="ECO:0000256" key="2">
    <source>
        <dbReference type="ARBA" id="ARBA00012835"/>
    </source>
</evidence>
<dbReference type="AlphaFoldDB" id="A0A0R3UK85"/>
<keyword evidence="7 16" id="KW-0030">Aminoacyl-tRNA synthetase</keyword>
<reference evidence="19 20" key="1">
    <citation type="submission" date="2018-10" db="EMBL/GenBank/DDBJ databases">
        <authorList>
            <consortium name="Pathogen Informatics"/>
        </authorList>
    </citation>
    <scope>NUCLEOTIDE SEQUENCE [LARGE SCALE GENOMIC DNA]</scope>
</reference>
<dbReference type="InterPro" id="IPR004527">
    <property type="entry name" value="Glu-tRNA-ligase_bac/mito"/>
</dbReference>
<name>A0A0R3UK85_MESCO</name>
<dbReference type="OrthoDB" id="428822at2759"/>
<dbReference type="SUPFAM" id="SSF52374">
    <property type="entry name" value="Nucleotidylyl transferase"/>
    <property type="match status" value="1"/>
</dbReference>
<dbReference type="InterPro" id="IPR045462">
    <property type="entry name" value="aa-tRNA-synth_I_cd-bd"/>
</dbReference>
<evidence type="ECO:0000256" key="5">
    <source>
        <dbReference type="ARBA" id="ARBA00022840"/>
    </source>
</evidence>
<keyword evidence="20" id="KW-1185">Reference proteome</keyword>
<dbReference type="GO" id="GO:0005739">
    <property type="term" value="C:mitochondrion"/>
    <property type="evidence" value="ECO:0007669"/>
    <property type="project" value="TreeGrafter"/>
</dbReference>
<evidence type="ECO:0000256" key="6">
    <source>
        <dbReference type="ARBA" id="ARBA00022917"/>
    </source>
</evidence>
<dbReference type="InterPro" id="IPR001412">
    <property type="entry name" value="aa-tRNA-synth_I_CS"/>
</dbReference>
<dbReference type="InterPro" id="IPR008925">
    <property type="entry name" value="aa_tRNA-synth_I_cd-bd_sf"/>
</dbReference>
<evidence type="ECO:0000256" key="16">
    <source>
        <dbReference type="RuleBase" id="RU363037"/>
    </source>
</evidence>
<accession>A0A0R3UK85</accession>
<dbReference type="GO" id="GO:0005524">
    <property type="term" value="F:ATP binding"/>
    <property type="evidence" value="ECO:0007669"/>
    <property type="project" value="UniProtKB-KW"/>
</dbReference>
<dbReference type="Proteomes" id="UP000267029">
    <property type="component" value="Unassembled WGS sequence"/>
</dbReference>
<dbReference type="NCBIfam" id="TIGR00464">
    <property type="entry name" value="gltX_bact"/>
    <property type="match status" value="1"/>
</dbReference>
<protein>
    <recommendedName>
        <fullName evidence="10">Nondiscriminating glutamyl-tRNA synthetase EARS2, mitochondrial</fullName>
        <ecNumber evidence="2">6.1.1.17</ecNumber>
        <ecNumber evidence="9">6.1.1.24</ecNumber>
    </recommendedName>
    <alternativeName>
        <fullName evidence="12">Glutamate--tRNA(Gln) ligase EARS2, mitochondrial</fullName>
    </alternativeName>
    <alternativeName>
        <fullName evidence="8">Glutamyl-tRNA synthetase</fullName>
    </alternativeName>
    <alternativeName>
        <fullName evidence="11">Mitochondrial glutamyl-tRNA synthetase</fullName>
    </alternativeName>
</protein>
<evidence type="ECO:0000256" key="14">
    <source>
        <dbReference type="ARBA" id="ARBA00047479"/>
    </source>
</evidence>
<dbReference type="STRING" id="53468.A0A0R3UK85"/>
<gene>
    <name evidence="19" type="ORF">MCOS_LOCUS7976</name>
</gene>
<evidence type="ECO:0000256" key="11">
    <source>
        <dbReference type="ARBA" id="ARBA00044251"/>
    </source>
</evidence>
<dbReference type="CDD" id="cd00808">
    <property type="entry name" value="GluRS_core"/>
    <property type="match status" value="1"/>
</dbReference>
<keyword evidence="3 16" id="KW-0436">Ligase</keyword>
<dbReference type="HAMAP" id="MF_00022">
    <property type="entry name" value="Glu_tRNA_synth_type1"/>
    <property type="match status" value="1"/>
</dbReference>
<evidence type="ECO:0000313" key="19">
    <source>
        <dbReference type="EMBL" id="VDD81973.1"/>
    </source>
</evidence>